<dbReference type="RefSeq" id="WP_378926891.1">
    <property type="nucleotide sequence ID" value="NZ_JBHLWQ010000129.1"/>
</dbReference>
<sequence>MQKAVRDMVIRNDPAGFDGRAQRFTQALDRIDPESVKDALEAAAVPHRKHQDSGKSC</sequence>
<evidence type="ECO:0000313" key="2">
    <source>
        <dbReference type="Proteomes" id="UP001589795"/>
    </source>
</evidence>
<gene>
    <name evidence="1" type="ORF">ACFFIZ_14060</name>
</gene>
<name>A0ABV6CN58_9RHOB</name>
<comment type="caution">
    <text evidence="1">The sequence shown here is derived from an EMBL/GenBank/DDBJ whole genome shotgun (WGS) entry which is preliminary data.</text>
</comment>
<accession>A0ABV6CN58</accession>
<evidence type="ECO:0000313" key="1">
    <source>
        <dbReference type="EMBL" id="MFC0201401.1"/>
    </source>
</evidence>
<proteinExistence type="predicted"/>
<keyword evidence="2" id="KW-1185">Reference proteome</keyword>
<reference evidence="1 2" key="1">
    <citation type="submission" date="2024-09" db="EMBL/GenBank/DDBJ databases">
        <authorList>
            <person name="Sun Q."/>
            <person name="Mori K."/>
        </authorList>
    </citation>
    <scope>NUCLEOTIDE SEQUENCE [LARGE SCALE GENOMIC DNA]</scope>
    <source>
        <strain evidence="1 2">CCM 7904</strain>
    </source>
</reference>
<protein>
    <submittedName>
        <fullName evidence="1">Uncharacterized protein</fullName>
    </submittedName>
</protein>
<dbReference type="EMBL" id="JBHLWQ010000129">
    <property type="protein sequence ID" value="MFC0201401.1"/>
    <property type="molecule type" value="Genomic_DNA"/>
</dbReference>
<dbReference type="Proteomes" id="UP001589795">
    <property type="component" value="Unassembled WGS sequence"/>
</dbReference>
<organism evidence="1 2">
    <name type="scientific">Paracoccus rhizosphaerae</name>
    <dbReference type="NCBI Taxonomy" id="1133347"/>
    <lineage>
        <taxon>Bacteria</taxon>
        <taxon>Pseudomonadati</taxon>
        <taxon>Pseudomonadota</taxon>
        <taxon>Alphaproteobacteria</taxon>
        <taxon>Rhodobacterales</taxon>
        <taxon>Paracoccaceae</taxon>
        <taxon>Paracoccus</taxon>
    </lineage>
</organism>